<dbReference type="InterPro" id="IPR040495">
    <property type="entry name" value="HU-CCDC81_bac_1"/>
</dbReference>
<dbReference type="GO" id="GO:0042834">
    <property type="term" value="F:peptidoglycan binding"/>
    <property type="evidence" value="ECO:0007669"/>
    <property type="project" value="InterPro"/>
</dbReference>
<evidence type="ECO:0000313" key="2">
    <source>
        <dbReference type="EMBL" id="AWM13686.1"/>
    </source>
</evidence>
<name>A0A2U8QUY0_9FLAO</name>
<gene>
    <name evidence="2" type="ORF">DI487_07300</name>
</gene>
<feature type="domain" description="SPOR" evidence="1">
    <location>
        <begin position="251"/>
        <end position="328"/>
    </location>
</feature>
<organism evidence="2 3">
    <name type="scientific">Flavobacterium sediminis</name>
    <dbReference type="NCBI Taxonomy" id="2201181"/>
    <lineage>
        <taxon>Bacteria</taxon>
        <taxon>Pseudomonadati</taxon>
        <taxon>Bacteroidota</taxon>
        <taxon>Flavobacteriia</taxon>
        <taxon>Flavobacteriales</taxon>
        <taxon>Flavobacteriaceae</taxon>
        <taxon>Flavobacterium</taxon>
    </lineage>
</organism>
<dbReference type="InterPro" id="IPR041268">
    <property type="entry name" value="HU-CCDC81_bac_2"/>
</dbReference>
<dbReference type="OrthoDB" id="653949at2"/>
<proteinExistence type="predicted"/>
<dbReference type="SUPFAM" id="SSF110997">
    <property type="entry name" value="Sporulation related repeat"/>
    <property type="match status" value="1"/>
</dbReference>
<evidence type="ECO:0000313" key="3">
    <source>
        <dbReference type="Proteomes" id="UP000245429"/>
    </source>
</evidence>
<reference evidence="2 3" key="1">
    <citation type="submission" date="2018-05" db="EMBL/GenBank/DDBJ databases">
        <title>Flavobacterium sp. MEBiC07310.</title>
        <authorList>
            <person name="Baek K."/>
        </authorList>
    </citation>
    <scope>NUCLEOTIDE SEQUENCE [LARGE SCALE GENOMIC DNA]</scope>
    <source>
        <strain evidence="2 3">MEBiC07310</strain>
    </source>
</reference>
<keyword evidence="3" id="KW-1185">Reference proteome</keyword>
<dbReference type="Pfam" id="PF05036">
    <property type="entry name" value="SPOR"/>
    <property type="match status" value="1"/>
</dbReference>
<dbReference type="PROSITE" id="PS51724">
    <property type="entry name" value="SPOR"/>
    <property type="match status" value="1"/>
</dbReference>
<dbReference type="AlphaFoldDB" id="A0A2U8QUY0"/>
<dbReference type="Pfam" id="PF18174">
    <property type="entry name" value="HU-CCDC81_bac_1"/>
    <property type="match status" value="1"/>
</dbReference>
<dbReference type="Pfam" id="PF18175">
    <property type="entry name" value="HU-CCDC81_bac_2"/>
    <property type="match status" value="1"/>
</dbReference>
<dbReference type="RefSeq" id="WP_109569054.1">
    <property type="nucleotide sequence ID" value="NZ_CP029463.1"/>
</dbReference>
<dbReference type="InterPro" id="IPR036680">
    <property type="entry name" value="SPOR-like_sf"/>
</dbReference>
<sequence>MMIEKHISDLLYRYQCVTIPGFGAFVTEIVSAQVNGSAATFLPPRKIISFNPNIKNNDGLLANHIAQREKITFEKAVALLTQKANSWIAELQQHNSVSFPNIGNISVNGEELNWIFTPIDSVNYLTSSFGLTSFISPEIKREVLKAIEEQPVFEKIETSTTLVKEEEEDTKVIPFEPVATKRNFGFARYAVASIALLAAMGTYGYKMYYDQQIATKTLIVQKQVQEEVQKKIQEATFVIDVPELSVSLPIAEEKMPYHLIAGAFRSEENADKAVRLLQEQGFQPNKLNRNKYDLIPVTYGSYKTLEEAEAEKVKLQKEVNAEAWLFIE</sequence>
<accession>A0A2U8QUY0</accession>
<protein>
    <submittedName>
        <fullName evidence="2">SPOR domain-containing protein</fullName>
    </submittedName>
</protein>
<evidence type="ECO:0000259" key="1">
    <source>
        <dbReference type="PROSITE" id="PS51724"/>
    </source>
</evidence>
<dbReference type="Proteomes" id="UP000245429">
    <property type="component" value="Chromosome"/>
</dbReference>
<dbReference type="InterPro" id="IPR007730">
    <property type="entry name" value="SPOR-like_dom"/>
</dbReference>
<dbReference type="KEGG" id="fse:DI487_07300"/>
<dbReference type="Gene3D" id="3.30.70.1070">
    <property type="entry name" value="Sporulation related repeat"/>
    <property type="match status" value="1"/>
</dbReference>
<dbReference type="EMBL" id="CP029463">
    <property type="protein sequence ID" value="AWM13686.1"/>
    <property type="molecule type" value="Genomic_DNA"/>
</dbReference>